<sequence>MSLIIHKQAEFSTLSLAEKNLSNPFYTAALLLSVVSVMHTFEGHFNDANMRTSDMTLHHQMIEFRIQAKHRRVYHDLN</sequence>
<proteinExistence type="predicted"/>
<name>A0A1J1J524_9DIPT</name>
<dbReference type="Proteomes" id="UP000183832">
    <property type="component" value="Unassembled WGS sequence"/>
</dbReference>
<protein>
    <submittedName>
        <fullName evidence="1">CLUMA_CG019791, isoform A</fullName>
    </submittedName>
</protein>
<evidence type="ECO:0000313" key="2">
    <source>
        <dbReference type="Proteomes" id="UP000183832"/>
    </source>
</evidence>
<reference evidence="1 2" key="1">
    <citation type="submission" date="2015-04" db="EMBL/GenBank/DDBJ databases">
        <authorList>
            <person name="Syromyatnikov M.Y."/>
            <person name="Popov V.N."/>
        </authorList>
    </citation>
    <scope>NUCLEOTIDE SEQUENCE [LARGE SCALE GENOMIC DNA]</scope>
</reference>
<dbReference type="EMBL" id="CVRI01000067">
    <property type="protein sequence ID" value="CRL06908.1"/>
    <property type="molecule type" value="Genomic_DNA"/>
</dbReference>
<dbReference type="AlphaFoldDB" id="A0A1J1J524"/>
<accession>A0A1J1J524</accession>
<evidence type="ECO:0000313" key="1">
    <source>
        <dbReference type="EMBL" id="CRL06908.1"/>
    </source>
</evidence>
<organism evidence="1 2">
    <name type="scientific">Clunio marinus</name>
    <dbReference type="NCBI Taxonomy" id="568069"/>
    <lineage>
        <taxon>Eukaryota</taxon>
        <taxon>Metazoa</taxon>
        <taxon>Ecdysozoa</taxon>
        <taxon>Arthropoda</taxon>
        <taxon>Hexapoda</taxon>
        <taxon>Insecta</taxon>
        <taxon>Pterygota</taxon>
        <taxon>Neoptera</taxon>
        <taxon>Endopterygota</taxon>
        <taxon>Diptera</taxon>
        <taxon>Nematocera</taxon>
        <taxon>Chironomoidea</taxon>
        <taxon>Chironomidae</taxon>
        <taxon>Clunio</taxon>
    </lineage>
</organism>
<keyword evidence="2" id="KW-1185">Reference proteome</keyword>
<gene>
    <name evidence="1" type="ORF">CLUMA_CG019791</name>
</gene>